<dbReference type="PANTHER" id="PTHR30055">
    <property type="entry name" value="HTH-TYPE TRANSCRIPTIONAL REGULATOR RUTR"/>
    <property type="match status" value="1"/>
</dbReference>
<dbReference type="InterPro" id="IPR001647">
    <property type="entry name" value="HTH_TetR"/>
</dbReference>
<dbReference type="Pfam" id="PF00440">
    <property type="entry name" value="TetR_N"/>
    <property type="match status" value="1"/>
</dbReference>
<accession>A0A061A6I1</accession>
<name>A0A061A6I1_9ACTN</name>
<gene>
    <name evidence="7" type="ORF">J2Z30_008786</name>
    <name evidence="6" type="ORF">SIRAN9930</name>
</gene>
<dbReference type="AlphaFoldDB" id="A0A061A6I1"/>
<organism evidence="6">
    <name type="scientific">Streptomyces iranensis</name>
    <dbReference type="NCBI Taxonomy" id="576784"/>
    <lineage>
        <taxon>Bacteria</taxon>
        <taxon>Bacillati</taxon>
        <taxon>Actinomycetota</taxon>
        <taxon>Actinomycetes</taxon>
        <taxon>Kitasatosporales</taxon>
        <taxon>Streptomycetaceae</taxon>
        <taxon>Streptomyces</taxon>
        <taxon>Streptomyces violaceusniger group</taxon>
    </lineage>
</organism>
<sequence length="207" mass="22444">MPTESAERERIIKAAYRCLAEVGGAGASVGEILRTAGLGTRAFYRHFDSKDDLLLAMFRRDSERLLTELQSAAASAATPVEALQGWVEAMLRLTSEARRRQHVRILSSEGAQRTAGYAAERARVAAGQEAALAQILHRGRQDGSFPWAEPESDARFIRAVIAQAFDEQMAPTASMSATEAAARVRDFVLRALGATTTVAAAGWQERP</sequence>
<dbReference type="PROSITE" id="PS50977">
    <property type="entry name" value="HTH_TETR_2"/>
    <property type="match status" value="1"/>
</dbReference>
<dbReference type="InterPro" id="IPR036271">
    <property type="entry name" value="Tet_transcr_reg_TetR-rel_C_sf"/>
</dbReference>
<evidence type="ECO:0000259" key="5">
    <source>
        <dbReference type="PROSITE" id="PS50977"/>
    </source>
</evidence>
<proteinExistence type="predicted"/>
<dbReference type="PRINTS" id="PR00455">
    <property type="entry name" value="HTHTETR"/>
</dbReference>
<evidence type="ECO:0000256" key="4">
    <source>
        <dbReference type="PROSITE-ProRule" id="PRU00335"/>
    </source>
</evidence>
<dbReference type="EMBL" id="JAGGLR010000032">
    <property type="protein sequence ID" value="MBP2067719.1"/>
    <property type="molecule type" value="Genomic_DNA"/>
</dbReference>
<dbReference type="RefSeq" id="WP_044580570.1">
    <property type="nucleotide sequence ID" value="NZ_BAABDR010000100.1"/>
</dbReference>
<protein>
    <submittedName>
        <fullName evidence="7">AcrR family transcriptional regulator</fullName>
    </submittedName>
    <submittedName>
        <fullName evidence="6">Regulatory protein TetR</fullName>
    </submittedName>
</protein>
<evidence type="ECO:0000313" key="6">
    <source>
        <dbReference type="EMBL" id="CDR17969.1"/>
    </source>
</evidence>
<evidence type="ECO:0000256" key="1">
    <source>
        <dbReference type="ARBA" id="ARBA00023015"/>
    </source>
</evidence>
<feature type="domain" description="HTH tetR-type" evidence="5">
    <location>
        <begin position="5"/>
        <end position="65"/>
    </location>
</feature>
<keyword evidence="8" id="KW-1185">Reference proteome</keyword>
<dbReference type="EMBL" id="LK022848">
    <property type="protein sequence ID" value="CDR17969.1"/>
    <property type="molecule type" value="Genomic_DNA"/>
</dbReference>
<evidence type="ECO:0000313" key="7">
    <source>
        <dbReference type="EMBL" id="MBP2067719.1"/>
    </source>
</evidence>
<dbReference type="PANTHER" id="PTHR30055:SF234">
    <property type="entry name" value="HTH-TYPE TRANSCRIPTIONAL REGULATOR BETI"/>
    <property type="match status" value="1"/>
</dbReference>
<dbReference type="InterPro" id="IPR009057">
    <property type="entry name" value="Homeodomain-like_sf"/>
</dbReference>
<dbReference type="Gene3D" id="1.10.10.60">
    <property type="entry name" value="Homeodomain-like"/>
    <property type="match status" value="1"/>
</dbReference>
<dbReference type="InterPro" id="IPR050109">
    <property type="entry name" value="HTH-type_TetR-like_transc_reg"/>
</dbReference>
<dbReference type="HOGENOM" id="CLU_096398_0_0_11"/>
<dbReference type="Proteomes" id="UP000756710">
    <property type="component" value="Unassembled WGS sequence"/>
</dbReference>
<keyword evidence="1" id="KW-0805">Transcription regulation</keyword>
<dbReference type="SUPFAM" id="SSF48498">
    <property type="entry name" value="Tetracyclin repressor-like, C-terminal domain"/>
    <property type="match status" value="1"/>
</dbReference>
<evidence type="ECO:0000313" key="8">
    <source>
        <dbReference type="Proteomes" id="UP000756710"/>
    </source>
</evidence>
<evidence type="ECO:0000256" key="2">
    <source>
        <dbReference type="ARBA" id="ARBA00023125"/>
    </source>
</evidence>
<dbReference type="GO" id="GO:0003700">
    <property type="term" value="F:DNA-binding transcription factor activity"/>
    <property type="evidence" value="ECO:0007669"/>
    <property type="project" value="TreeGrafter"/>
</dbReference>
<reference evidence="7 8" key="2">
    <citation type="submission" date="2021-03" db="EMBL/GenBank/DDBJ databases">
        <title>Genomic Encyclopedia of Type Strains, Phase IV (KMG-IV): sequencing the most valuable type-strain genomes for metagenomic binning, comparative biology and taxonomic classification.</title>
        <authorList>
            <person name="Goeker M."/>
        </authorList>
    </citation>
    <scope>NUCLEOTIDE SEQUENCE [LARGE SCALE GENOMIC DNA]</scope>
    <source>
        <strain evidence="7 8">DSM 41954</strain>
    </source>
</reference>
<keyword evidence="2 4" id="KW-0238">DNA-binding</keyword>
<feature type="DNA-binding region" description="H-T-H motif" evidence="4">
    <location>
        <begin position="28"/>
        <end position="47"/>
    </location>
</feature>
<reference evidence="6" key="1">
    <citation type="submission" date="2014-05" db="EMBL/GenBank/DDBJ databases">
        <authorList>
            <person name="Horn Fabian"/>
        </authorList>
    </citation>
    <scope>NUCLEOTIDE SEQUENCE</scope>
</reference>
<dbReference type="SUPFAM" id="SSF46689">
    <property type="entry name" value="Homeodomain-like"/>
    <property type="match status" value="1"/>
</dbReference>
<dbReference type="Gene3D" id="1.10.357.10">
    <property type="entry name" value="Tetracycline Repressor, domain 2"/>
    <property type="match status" value="1"/>
</dbReference>
<keyword evidence="3" id="KW-0804">Transcription</keyword>
<dbReference type="GO" id="GO:0000976">
    <property type="term" value="F:transcription cis-regulatory region binding"/>
    <property type="evidence" value="ECO:0007669"/>
    <property type="project" value="TreeGrafter"/>
</dbReference>
<evidence type="ECO:0000256" key="3">
    <source>
        <dbReference type="ARBA" id="ARBA00023163"/>
    </source>
</evidence>